<dbReference type="PANTHER" id="PTHR35337:SF1">
    <property type="entry name" value="SLR1478 PROTEIN"/>
    <property type="match status" value="1"/>
</dbReference>
<name>A0A7G9Z579_9EURY</name>
<evidence type="ECO:0008006" key="3">
    <source>
        <dbReference type="Google" id="ProtNLM"/>
    </source>
</evidence>
<reference evidence="2" key="1">
    <citation type="submission" date="2020-06" db="EMBL/GenBank/DDBJ databases">
        <title>Unique genomic features of the anaerobic methanotrophic archaea.</title>
        <authorList>
            <person name="Chadwick G.L."/>
            <person name="Skennerton C.T."/>
            <person name="Laso-Perez R."/>
            <person name="Leu A.O."/>
            <person name="Speth D.R."/>
            <person name="Yu H."/>
            <person name="Morgan-Lang C."/>
            <person name="Hatzenpichler R."/>
            <person name="Goudeau D."/>
            <person name="Malmstrom R."/>
            <person name="Brazelton W.J."/>
            <person name="Woyke T."/>
            <person name="Hallam S.J."/>
            <person name="Tyson G.W."/>
            <person name="Wegener G."/>
            <person name="Boetius A."/>
            <person name="Orphan V."/>
        </authorList>
    </citation>
    <scope>NUCLEOTIDE SEQUENCE</scope>
</reference>
<protein>
    <recommendedName>
        <fullName evidence="3">Stage II sporulation protein M</fullName>
    </recommendedName>
</protein>
<feature type="transmembrane region" description="Helical" evidence="1">
    <location>
        <begin position="88"/>
        <end position="112"/>
    </location>
</feature>
<feature type="transmembrane region" description="Helical" evidence="1">
    <location>
        <begin position="118"/>
        <end position="144"/>
    </location>
</feature>
<dbReference type="PANTHER" id="PTHR35337">
    <property type="entry name" value="SLR1478 PROTEIN"/>
    <property type="match status" value="1"/>
</dbReference>
<organism evidence="2">
    <name type="scientific">Candidatus Methanophaga sp. ANME-1 ERB7</name>
    <dbReference type="NCBI Taxonomy" id="2759913"/>
    <lineage>
        <taxon>Archaea</taxon>
        <taxon>Methanobacteriati</taxon>
        <taxon>Methanobacteriota</taxon>
        <taxon>Stenosarchaea group</taxon>
        <taxon>Methanomicrobia</taxon>
        <taxon>Candidatus Methanophagales</taxon>
        <taxon>Candidatus Methanophagaceae</taxon>
        <taxon>Candidatus Methanophaga</taxon>
    </lineage>
</organism>
<sequence length="194" mass="21673">MDNDISLREYLYSLRFYCLFVSIIFIGAIVIGYNGVLSDVFSAPLEWIEDLSEGIKDFTDIYPAWLIFMVFFVVIFLNNAFTCFLDIILGPLLGIFPLFSVILNGGLIGWFAQKEGLIVFLAIVPHGIFEIPAFLLSAAIGLKLGREVLKGKEERHLKDELLKGLRAYLILVLLLLLIAALIESGLIVAALFLI</sequence>
<feature type="transmembrane region" description="Helical" evidence="1">
    <location>
        <begin position="165"/>
        <end position="193"/>
    </location>
</feature>
<keyword evidence="1" id="KW-1133">Transmembrane helix</keyword>
<accession>A0A7G9Z579</accession>
<evidence type="ECO:0000256" key="1">
    <source>
        <dbReference type="SAM" id="Phobius"/>
    </source>
</evidence>
<evidence type="ECO:0000313" key="2">
    <source>
        <dbReference type="EMBL" id="QNO55413.1"/>
    </source>
</evidence>
<dbReference type="EMBL" id="MT631613">
    <property type="protein sequence ID" value="QNO55413.1"/>
    <property type="molecule type" value="Genomic_DNA"/>
</dbReference>
<dbReference type="InterPro" id="IPR002798">
    <property type="entry name" value="SpoIIM-like"/>
</dbReference>
<dbReference type="Pfam" id="PF01944">
    <property type="entry name" value="SpoIIM"/>
    <property type="match status" value="1"/>
</dbReference>
<dbReference type="AlphaFoldDB" id="A0A7G9Z579"/>
<feature type="transmembrane region" description="Helical" evidence="1">
    <location>
        <begin position="61"/>
        <end position="81"/>
    </location>
</feature>
<gene>
    <name evidence="2" type="ORF">BNGNOALE_00040</name>
</gene>
<keyword evidence="1" id="KW-0472">Membrane</keyword>
<feature type="transmembrane region" description="Helical" evidence="1">
    <location>
        <begin position="12"/>
        <end position="33"/>
    </location>
</feature>
<keyword evidence="1" id="KW-0812">Transmembrane</keyword>
<proteinExistence type="predicted"/>